<feature type="region of interest" description="Disordered" evidence="1">
    <location>
        <begin position="125"/>
        <end position="186"/>
    </location>
</feature>
<evidence type="ECO:0000256" key="1">
    <source>
        <dbReference type="SAM" id="MobiDB-lite"/>
    </source>
</evidence>
<feature type="region of interest" description="Disordered" evidence="1">
    <location>
        <begin position="214"/>
        <end position="255"/>
    </location>
</feature>
<keyword evidence="4" id="KW-1185">Reference proteome</keyword>
<dbReference type="InterPro" id="IPR004274">
    <property type="entry name" value="FCP1_dom"/>
</dbReference>
<organism evidence="3 4">
    <name type="scientific">Tilletia indica</name>
    <dbReference type="NCBI Taxonomy" id="43049"/>
    <lineage>
        <taxon>Eukaryota</taxon>
        <taxon>Fungi</taxon>
        <taxon>Dikarya</taxon>
        <taxon>Basidiomycota</taxon>
        <taxon>Ustilaginomycotina</taxon>
        <taxon>Exobasidiomycetes</taxon>
        <taxon>Tilletiales</taxon>
        <taxon>Tilletiaceae</taxon>
        <taxon>Tilletia</taxon>
    </lineage>
</organism>
<gene>
    <name evidence="3" type="ORF">A4X13_0g6829</name>
</gene>
<proteinExistence type="predicted"/>
<dbReference type="SMART" id="SM00577">
    <property type="entry name" value="CPDc"/>
    <property type="match status" value="1"/>
</dbReference>
<dbReference type="AlphaFoldDB" id="A0A8T8SND4"/>
<reference evidence="3" key="1">
    <citation type="submission" date="2016-04" db="EMBL/GenBank/DDBJ databases">
        <authorList>
            <person name="Nguyen H.D."/>
            <person name="Samba Siva P."/>
            <person name="Cullis J."/>
            <person name="Levesque C.A."/>
            <person name="Hambleton S."/>
        </authorList>
    </citation>
    <scope>NUCLEOTIDE SEQUENCE</scope>
    <source>
        <strain evidence="3">DAOMC 236416</strain>
    </source>
</reference>
<accession>A0A8T8SND4</accession>
<name>A0A8T8SND4_9BASI</name>
<feature type="region of interest" description="Disordered" evidence="1">
    <location>
        <begin position="522"/>
        <end position="559"/>
    </location>
</feature>
<reference evidence="3" key="2">
    <citation type="journal article" date="2019" name="IMA Fungus">
        <title>Genome sequencing and comparison of five Tilletia species to identify candidate genes for the detection of regulated species infecting wheat.</title>
        <authorList>
            <person name="Nguyen H.D.T."/>
            <person name="Sultana T."/>
            <person name="Kesanakurti P."/>
            <person name="Hambleton S."/>
        </authorList>
    </citation>
    <scope>NUCLEOTIDE SEQUENCE</scope>
    <source>
        <strain evidence="3">DAOMC 236416</strain>
    </source>
</reference>
<feature type="compositionally biased region" description="Low complexity" evidence="1">
    <location>
        <begin position="544"/>
        <end position="557"/>
    </location>
</feature>
<protein>
    <recommendedName>
        <fullName evidence="2">FCP1 homology domain-containing protein</fullName>
    </recommendedName>
</protein>
<feature type="domain" description="FCP1 homology" evidence="2">
    <location>
        <begin position="24"/>
        <end position="430"/>
    </location>
</feature>
<sequence length="581" mass="63591">MRSSIRPAYNNISLQPSTSSQESHPLLLLLDLNGTLLYRPNRASSSGKASANPIHRPFLRSFLLYALGIPSEHEEDLARKANIERSILHTIPESEWPPIKLTKKQKENQNLHIQEALYSLNSLHDTLTNPTDVDDEESNNSHPSETSSNEKVTNTSEIDPISSKQRSRYGPWTPFPPNQTPNPAHKPRLNLIIWSSAKPDNVHKMARSIFLPTWDEPRSSPALAPPPPPPSADDDDDNNNNNNEEETGKKKKEKKINTRLAAHVGIPPTSQSSVALLARIQNIWSRDTLVPINSGAYHHKVPCLKDLEIVWYALNVAGPKAQPSQGSVPRGQVYNRLSALERQFDDRDRSDSSALDWVPDSSPSSLTEFPRLGKTPGRGSAAAEAAYLASLHGPWSAKNTLLLDDSPLKAALQPYNHLCVPEFDDQGAKRAKLVREELAKRYNDAQDVEMWEQDLVVAGDGEVERVWRETDSGGEVWDAKVDDVLLQLVGVLEEAKGQSNVAGWIRSGAVAGFGAGLGAGKEAAQGKATRRPASSESAGSWRKSSSPGPSASASAAPVVTAREWAQKGRNALKRLGIPLLL</sequence>
<dbReference type="InterPro" id="IPR023214">
    <property type="entry name" value="HAD_sf"/>
</dbReference>
<dbReference type="Proteomes" id="UP000077521">
    <property type="component" value="Unassembled WGS sequence"/>
</dbReference>
<evidence type="ECO:0000313" key="3">
    <source>
        <dbReference type="EMBL" id="KAE8244070.1"/>
    </source>
</evidence>
<comment type="caution">
    <text evidence="3">The sequence shown here is derived from an EMBL/GenBank/DDBJ whole genome shotgun (WGS) entry which is preliminary data.</text>
</comment>
<feature type="compositionally biased region" description="Polar residues" evidence="1">
    <location>
        <begin position="140"/>
        <end position="157"/>
    </location>
</feature>
<dbReference type="Gene3D" id="3.40.50.1000">
    <property type="entry name" value="HAD superfamily/HAD-like"/>
    <property type="match status" value="2"/>
</dbReference>
<evidence type="ECO:0000313" key="4">
    <source>
        <dbReference type="Proteomes" id="UP000077521"/>
    </source>
</evidence>
<evidence type="ECO:0000259" key="2">
    <source>
        <dbReference type="SMART" id="SM00577"/>
    </source>
</evidence>
<dbReference type="EMBL" id="LWDF02000712">
    <property type="protein sequence ID" value="KAE8244070.1"/>
    <property type="molecule type" value="Genomic_DNA"/>
</dbReference>
<feature type="region of interest" description="Disordered" evidence="1">
    <location>
        <begin position="345"/>
        <end position="377"/>
    </location>
</feature>